<organism evidence="1 3">
    <name type="scientific">Cypionkella aquatica</name>
    <dbReference type="NCBI Taxonomy" id="1756042"/>
    <lineage>
        <taxon>Bacteria</taxon>
        <taxon>Pseudomonadati</taxon>
        <taxon>Pseudomonadota</taxon>
        <taxon>Alphaproteobacteria</taxon>
        <taxon>Rhodobacterales</taxon>
        <taxon>Paracoccaceae</taxon>
        <taxon>Cypionkella</taxon>
    </lineage>
</organism>
<accession>A0AA37U0L8</accession>
<dbReference type="AlphaFoldDB" id="A0AA37U0L8"/>
<protein>
    <recommendedName>
        <fullName evidence="4">Rhamnan synthesis protein F</fullName>
    </recommendedName>
</protein>
<comment type="caution">
    <text evidence="1">The sequence shown here is derived from an EMBL/GenBank/DDBJ whole genome shotgun (WGS) entry which is preliminary data.</text>
</comment>
<reference evidence="1 3" key="1">
    <citation type="journal article" date="2014" name="Int. J. Syst. Evol. Microbiol.">
        <title>Complete genome sequence of Corynebacterium casei LMG S-19264T (=DSM 44701T), isolated from a smear-ripened cheese.</title>
        <authorList>
            <consortium name="US DOE Joint Genome Institute (JGI-PGF)"/>
            <person name="Walter F."/>
            <person name="Albersmeier A."/>
            <person name="Kalinowski J."/>
            <person name="Ruckert C."/>
        </authorList>
    </citation>
    <scope>NUCLEOTIDE SEQUENCE [LARGE SCALE GENOMIC DNA]</scope>
    <source>
        <strain evidence="1 3">NBRC 111766</strain>
    </source>
</reference>
<keyword evidence="3" id="KW-1185">Reference proteome</keyword>
<evidence type="ECO:0000313" key="2">
    <source>
        <dbReference type="EMBL" id="GLS88677.1"/>
    </source>
</evidence>
<dbReference type="EMBL" id="BSPP01000015">
    <property type="protein sequence ID" value="GLS88613.1"/>
    <property type="molecule type" value="Genomic_DNA"/>
</dbReference>
<evidence type="ECO:0008006" key="4">
    <source>
        <dbReference type="Google" id="ProtNLM"/>
    </source>
</evidence>
<reference evidence="1" key="2">
    <citation type="submission" date="2023-01" db="EMBL/GenBank/DDBJ databases">
        <title>Draft genome sequence of Cypionkella aquatica strain NBRC 111766.</title>
        <authorList>
            <person name="Sun Q."/>
            <person name="Mori K."/>
        </authorList>
    </citation>
    <scope>NUCLEOTIDE SEQUENCE</scope>
    <source>
        <strain evidence="1">NBRC 111766</strain>
    </source>
</reference>
<dbReference type="EMBL" id="BSPP01000016">
    <property type="protein sequence ID" value="GLS88677.1"/>
    <property type="molecule type" value="Genomic_DNA"/>
</dbReference>
<sequence>MRALGFANNRIFDALACGARVLSDDVEIPAELQPYVTTSSTGILHKDALEALSLAPPIVGEELEILRSILQNEYSFDAAARKIIGKVADLATNGIVFQAPFDKLRAHPLTMPATKWSINTCDDPDLFDLLSKNVDKNTIWTPGSPIPNDTVLVAPKHLMVATDAMPERSISFLLAPVNRHNKLDAEKMSIDLAVHIRRLSTLAMVCADVGILGRFRFIKIDEIDPSQDSANPLCSIARDIYSTWDKSPIDNMTFSLTSLQDSLSKNKPVATEIVLPQINDAIIRFSPDASSEPLDKLLSRISSDTPERQYEELANNIFYQSQINTNFVLKEMNVRRLDSEGQGNSAKVEAISFQSRLSAPKPTNPVGVFIHLFYLDGIDAIKDILLRINAPMHIYISTDCDIKRELIKEKFENFQTDIRVFKNRGRDIYPKLFGWIPEHQHHELVLHLHGKKSDHIRPLAQSWFDDITECLAPDEGTVNSIIAMFKNIKGLGMIGPRPFQQIANNIHWRNNHNIGREILRRIGMASNIADLPLQFPAGSMFWARPSALAPLFKLALDADDFPPEQGQLDGTLAHALERCLALSCEFAGLRYLEVAPGTEGREKMDVGAVRALLKAN</sequence>
<dbReference type="Proteomes" id="UP001157355">
    <property type="component" value="Unassembled WGS sequence"/>
</dbReference>
<proteinExistence type="predicted"/>
<evidence type="ECO:0000313" key="1">
    <source>
        <dbReference type="EMBL" id="GLS88613.1"/>
    </source>
</evidence>
<dbReference type="InterPro" id="IPR007739">
    <property type="entry name" value="RgpF"/>
</dbReference>
<dbReference type="Pfam" id="PF05045">
    <property type="entry name" value="RgpF"/>
    <property type="match status" value="1"/>
</dbReference>
<evidence type="ECO:0000313" key="3">
    <source>
        <dbReference type="Proteomes" id="UP001157355"/>
    </source>
</evidence>
<name>A0AA37U0L8_9RHOB</name>
<gene>
    <name evidence="1" type="ORF">GCM10010873_35870</name>
    <name evidence="2" type="ORF">GCM10010873_36510</name>
</gene>